<evidence type="ECO:0000313" key="2">
    <source>
        <dbReference type="EMBL" id="MDC0677261.1"/>
    </source>
</evidence>
<sequence length="377" mass="42442">MKWVLESLLDDIARARERIWISTYIYRNDLMGHRFADAFANAARRGVDVRLLYDALGSHTTPAAFFEDMRARGIRARAYRPLGAVLRGGALFPREHARIVVIDGAGYVGGAAWADEWLPRDEGGDGWHEVCSRVMGPCVTDMARAFECRWMLADEAAGRSFDYWTDGVYDDVEFITDAPTPPAVIYERHLARVRAARRRVWIENAYFCPPRGLERELIDAARRGIDVKIIVPRDSDLPAIRHASLARYTSWLENGLQIHEFLPSMLHAKLAVIDDDWATVGTFNVNPTSLRWVSEANLIVKQPAFVRDTARLFEQDLGRSEAVRLDNLPRQGLFAQARNALWSFGLDLLEPRHAGVRRGGALPDAECDGGFLRALGV</sequence>
<dbReference type="PANTHER" id="PTHR21248:SF22">
    <property type="entry name" value="PHOSPHOLIPASE D"/>
    <property type="match status" value="1"/>
</dbReference>
<reference evidence="2 3" key="1">
    <citation type="submission" date="2023-01" db="EMBL/GenBank/DDBJ databases">
        <title>Minimal conservation of predation-associated metabolite biosynthetic gene clusters underscores biosynthetic potential of Myxococcota including descriptions for ten novel species: Archangium lansinium sp. nov., Myxococcus landrumus sp. nov., Nannocystis bai.</title>
        <authorList>
            <person name="Ahearne A."/>
            <person name="Stevens C."/>
            <person name="Dowd S."/>
        </authorList>
    </citation>
    <scope>NUCLEOTIDE SEQUENCE [LARGE SCALE GENOMIC DNA]</scope>
    <source>
        <strain evidence="2 3">WIWO2</strain>
    </source>
</reference>
<dbReference type="Proteomes" id="UP001217485">
    <property type="component" value="Unassembled WGS sequence"/>
</dbReference>
<dbReference type="Pfam" id="PF13091">
    <property type="entry name" value="PLDc_2"/>
    <property type="match status" value="2"/>
</dbReference>
<dbReference type="EMBL" id="JAQNDK010000001">
    <property type="protein sequence ID" value="MDC0677261.1"/>
    <property type="molecule type" value="Genomic_DNA"/>
</dbReference>
<protein>
    <submittedName>
        <fullName evidence="2">Phosphatidylserine/phosphatidylglycerophosphate/ cardiolipin synthase family protein</fullName>
    </submittedName>
</protein>
<evidence type="ECO:0000313" key="3">
    <source>
        <dbReference type="Proteomes" id="UP001217485"/>
    </source>
</evidence>
<dbReference type="PANTHER" id="PTHR21248">
    <property type="entry name" value="CARDIOLIPIN SYNTHASE"/>
    <property type="match status" value="1"/>
</dbReference>
<comment type="caution">
    <text evidence="2">The sequence shown here is derived from an EMBL/GenBank/DDBJ whole genome shotgun (WGS) entry which is preliminary data.</text>
</comment>
<dbReference type="RefSeq" id="WP_272094026.1">
    <property type="nucleotide sequence ID" value="NZ_JAQNDK010000001.1"/>
</dbReference>
<dbReference type="InterPro" id="IPR025202">
    <property type="entry name" value="PLD-like_dom"/>
</dbReference>
<feature type="domain" description="PLD phosphodiesterase" evidence="1">
    <location>
        <begin position="262"/>
        <end position="289"/>
    </location>
</feature>
<dbReference type="CDD" id="cd09159">
    <property type="entry name" value="PLDc_ybhO_like_2"/>
    <property type="match status" value="1"/>
</dbReference>
<proteinExistence type="predicted"/>
<dbReference type="SMART" id="SM00155">
    <property type="entry name" value="PLDc"/>
    <property type="match status" value="2"/>
</dbReference>
<keyword evidence="3" id="KW-1185">Reference proteome</keyword>
<organism evidence="2 3">
    <name type="scientific">Sorangium atrum</name>
    <dbReference type="NCBI Taxonomy" id="2995308"/>
    <lineage>
        <taxon>Bacteria</taxon>
        <taxon>Pseudomonadati</taxon>
        <taxon>Myxococcota</taxon>
        <taxon>Polyangia</taxon>
        <taxon>Polyangiales</taxon>
        <taxon>Polyangiaceae</taxon>
        <taxon>Sorangium</taxon>
    </lineage>
</organism>
<dbReference type="PROSITE" id="PS50035">
    <property type="entry name" value="PLD"/>
    <property type="match status" value="1"/>
</dbReference>
<dbReference type="SUPFAM" id="SSF56024">
    <property type="entry name" value="Phospholipase D/nuclease"/>
    <property type="match status" value="2"/>
</dbReference>
<dbReference type="InterPro" id="IPR001736">
    <property type="entry name" value="PLipase_D/transphosphatidylase"/>
</dbReference>
<dbReference type="Gene3D" id="3.30.870.10">
    <property type="entry name" value="Endonuclease Chain A"/>
    <property type="match status" value="2"/>
</dbReference>
<evidence type="ECO:0000259" key="1">
    <source>
        <dbReference type="PROSITE" id="PS50035"/>
    </source>
</evidence>
<dbReference type="CDD" id="cd09110">
    <property type="entry name" value="PLDc_CLS_1"/>
    <property type="match status" value="1"/>
</dbReference>
<accession>A0ABT5BSY6</accession>
<name>A0ABT5BSY6_9BACT</name>
<gene>
    <name evidence="2" type="ORF">POL72_05870</name>
</gene>